<dbReference type="Proteomes" id="UP000231019">
    <property type="component" value="Unassembled WGS sequence"/>
</dbReference>
<reference evidence="2 3" key="1">
    <citation type="submission" date="2017-09" db="EMBL/GenBank/DDBJ databases">
        <title>Depth-based differentiation of microbial function through sediment-hosted aquifers and enrichment of novel symbionts in the deep terrestrial subsurface.</title>
        <authorList>
            <person name="Probst A.J."/>
            <person name="Ladd B."/>
            <person name="Jarett J.K."/>
            <person name="Geller-Mcgrath D.E."/>
            <person name="Sieber C.M."/>
            <person name="Emerson J.B."/>
            <person name="Anantharaman K."/>
            <person name="Thomas B.C."/>
            <person name="Malmstrom R."/>
            <person name="Stieglmeier M."/>
            <person name="Klingl A."/>
            <person name="Woyke T."/>
            <person name="Ryan C.M."/>
            <person name="Banfield J.F."/>
        </authorList>
    </citation>
    <scope>NUCLEOTIDE SEQUENCE [LARGE SCALE GENOMIC DNA]</scope>
    <source>
        <strain evidence="2">CG17_big_fil_post_rev_8_21_14_2_50_48_46</strain>
    </source>
</reference>
<name>A0A2M7GAD3_9BACT</name>
<dbReference type="EMBL" id="PFFQ01000006">
    <property type="protein sequence ID" value="PIW19105.1"/>
    <property type="molecule type" value="Genomic_DNA"/>
</dbReference>
<evidence type="ECO:0000313" key="2">
    <source>
        <dbReference type="EMBL" id="PIW19105.1"/>
    </source>
</evidence>
<proteinExistence type="predicted"/>
<keyword evidence="1" id="KW-0472">Membrane</keyword>
<evidence type="ECO:0000256" key="1">
    <source>
        <dbReference type="SAM" id="Phobius"/>
    </source>
</evidence>
<protein>
    <submittedName>
        <fullName evidence="2">Uncharacterized protein</fullName>
    </submittedName>
</protein>
<comment type="caution">
    <text evidence="2">The sequence shown here is derived from an EMBL/GenBank/DDBJ whole genome shotgun (WGS) entry which is preliminary data.</text>
</comment>
<keyword evidence="1" id="KW-1133">Transmembrane helix</keyword>
<organism evidence="2 3">
    <name type="scientific">bacterium (Candidatus Blackallbacteria) CG17_big_fil_post_rev_8_21_14_2_50_48_46</name>
    <dbReference type="NCBI Taxonomy" id="2014261"/>
    <lineage>
        <taxon>Bacteria</taxon>
        <taxon>Candidatus Blackallbacteria</taxon>
    </lineage>
</organism>
<feature type="transmembrane region" description="Helical" evidence="1">
    <location>
        <begin position="6"/>
        <end position="26"/>
    </location>
</feature>
<accession>A0A2M7GAD3</accession>
<dbReference type="AlphaFoldDB" id="A0A2M7GAD3"/>
<gene>
    <name evidence="2" type="ORF">COW36_03055</name>
</gene>
<keyword evidence="1" id="KW-0812">Transmembrane</keyword>
<evidence type="ECO:0000313" key="3">
    <source>
        <dbReference type="Proteomes" id="UP000231019"/>
    </source>
</evidence>
<sequence length="536" mass="58790">MDITHWVIFKLHYLCYIFIKIAFYLLRKNIMQTSPVNRSGFIAPPNTPRQGVVSKPLNLEALGKQLEEIASNPDAFPLKSSVLSQVGDDSEAESGEHGNLPSIQGMQKLMGDMVSQEEPPVLGEARQAIKGNVQEALFQCLNPSELQERLGQIEKNHIQFIEERFGDSPLKGSLLEILETELAIGQVFLSERVDQSQQDVSSSSQLGSISSSSSQLNPVFAKALKAIPQMPLEERQAILKNPEQLQILLKQLELTSPPERLAATALLMEGSFEWRGPGANEFFTTLLNYQGAPSPDATIQSLTAHKNMNSYSMNCWESVLTCGMLNGALRPQTVSNLGSYVNAETSTVIQKDPKDIWKDLGFFSQACTAVQASDFQAIPPGHLVFYVPQTPVTMGEVGALRANKIAPELYKLLMEKGYLEASDRQKTVVAAKCADLTGPDDITDLGIVLSKPKKQALFDMLRNATEEKRYHDQLIEQHGPKGPYPAHVAISVGNGKCMSLWDRPARPDQGRASTAQVIDIAKISAGNNVFAGPSPF</sequence>